<dbReference type="PANTHER" id="PTHR40045">
    <property type="entry name" value="YCGG FAMILY PROTEIN"/>
    <property type="match status" value="1"/>
</dbReference>
<dbReference type="InterPro" id="IPR014988">
    <property type="entry name" value="Uncharacterised_YqcI/YcgG"/>
</dbReference>
<evidence type="ECO:0000313" key="2">
    <source>
        <dbReference type="Proteomes" id="UP000595857"/>
    </source>
</evidence>
<dbReference type="NCBIfam" id="NF041366">
    <property type="entry name" value="GntA_guanitoxin"/>
    <property type="match status" value="1"/>
</dbReference>
<reference evidence="1 2" key="1">
    <citation type="submission" date="2021-01" db="EMBL/GenBank/DDBJ databases">
        <title>Genome seq and assembly of Devosia sp. LEGU1.</title>
        <authorList>
            <person name="Chhetri G."/>
        </authorList>
    </citation>
    <scope>NUCLEOTIDE SEQUENCE [LARGE SCALE GENOMIC DNA]</scope>
    <source>
        <strain evidence="1 2">LEGU1</strain>
    </source>
</reference>
<dbReference type="Pfam" id="PF08892">
    <property type="entry name" value="YqcI_YcgG"/>
    <property type="match status" value="1"/>
</dbReference>
<accession>A0ABX7C6R3</accession>
<name>A0ABX7C6R3_9HYPH</name>
<evidence type="ECO:0000313" key="1">
    <source>
        <dbReference type="EMBL" id="QQR39952.1"/>
    </source>
</evidence>
<keyword evidence="2" id="KW-1185">Reference proteome</keyword>
<organism evidence="1 2">
    <name type="scientific">Devosia rhizoryzae</name>
    <dbReference type="NCBI Taxonomy" id="2774137"/>
    <lineage>
        <taxon>Bacteria</taxon>
        <taxon>Pseudomonadati</taxon>
        <taxon>Pseudomonadota</taxon>
        <taxon>Alphaproteobacteria</taxon>
        <taxon>Hyphomicrobiales</taxon>
        <taxon>Devosiaceae</taxon>
        <taxon>Devosia</taxon>
    </lineage>
</organism>
<protein>
    <submittedName>
        <fullName evidence="1">YqcI/YcgG family protein</fullName>
    </submittedName>
</protein>
<sequence>MLMSSTTEQELQSFIQDPNFPCVGAKSALGKGQLHTYTARQIDSAWNDVEIQDRLMQFAWNYTQDKTLFTSFAVIFEGPLDLTEKEFERFMWDRIQSLTEKDAWRGQPPDPRVSSDPNDPHFSLSFGGEAFFVVGLHPHASRPARRFAYPTMIFNLHDQFETLREQNRYEKLRASILDRDEKLAGSINPMLARHGSISEARQYSGRAVSEEWACPYHRDPADKAAIDPLAALAEDH</sequence>
<proteinExistence type="predicted"/>
<dbReference type="RefSeq" id="WP_201634846.1">
    <property type="nucleotide sequence ID" value="NZ_CP068046.1"/>
</dbReference>
<dbReference type="EMBL" id="CP068046">
    <property type="protein sequence ID" value="QQR39952.1"/>
    <property type="molecule type" value="Genomic_DNA"/>
</dbReference>
<dbReference type="Proteomes" id="UP000595857">
    <property type="component" value="Chromosome"/>
</dbReference>
<gene>
    <name evidence="1" type="ORF">JI748_02745</name>
</gene>
<dbReference type="PANTHER" id="PTHR40045:SF1">
    <property type="entry name" value="YQCI_YCGG FAMILY PROTEIN"/>
    <property type="match status" value="1"/>
</dbReference>